<dbReference type="EMBL" id="HE610454">
    <property type="protein sequence ID" value="CCE57156.1"/>
    <property type="molecule type" value="Genomic_DNA"/>
</dbReference>
<proteinExistence type="predicted"/>
<evidence type="ECO:0000313" key="2">
    <source>
        <dbReference type="EMBL" id="CCE57156.1"/>
    </source>
</evidence>
<organismHost>
    <name type="scientific">Mus musculus</name>
    <name type="common">Mouse</name>
    <dbReference type="NCBI Taxonomy" id="10090"/>
</organismHost>
<name>H2A2I6_MUHV1</name>
<evidence type="ECO:0000256" key="1">
    <source>
        <dbReference type="SAM" id="MobiDB-lite"/>
    </source>
</evidence>
<reference evidence="2 3" key="1">
    <citation type="journal article" date="2013" name="Virology">
        <title>The genome of murine cytomegalovirus is shaped by purifying selection and extensive recombination.</title>
        <authorList>
            <person name="Smith L.M."/>
            <person name="McWhorter A.R."/>
            <person name="Shellam G.R."/>
            <person name="Redwood A.J."/>
        </authorList>
    </citation>
    <scope>NUCLEOTIDE SEQUENCE [LARGE SCALE GENOMIC DNA]</scope>
    <source>
        <strain evidence="2">N1</strain>
    </source>
</reference>
<organism evidence="2 3">
    <name type="scientific">Murid herpesvirus 1</name>
    <name type="common">MuHV-1</name>
    <name type="synonym">Mouse cytomegalovirus</name>
    <dbReference type="NCBI Taxonomy" id="10366"/>
    <lineage>
        <taxon>Viruses</taxon>
        <taxon>Duplodnaviria</taxon>
        <taxon>Heunggongvirae</taxon>
        <taxon>Peploviricota</taxon>
        <taxon>Herviviricetes</taxon>
        <taxon>Herpesvirales</taxon>
        <taxon>Orthoherpesviridae</taxon>
        <taxon>Betaherpesvirinae</taxon>
        <taxon>Muromegalovirus</taxon>
        <taxon>Muromegalovirus muridbeta1</taxon>
    </lineage>
</organism>
<gene>
    <name evidence="2" type="primary">m160</name>
</gene>
<evidence type="ECO:0000313" key="3">
    <source>
        <dbReference type="Proteomes" id="UP000122533"/>
    </source>
</evidence>
<feature type="region of interest" description="Disordered" evidence="1">
    <location>
        <begin position="89"/>
        <end position="132"/>
    </location>
</feature>
<protein>
    <submittedName>
        <fullName evidence="2">M160 protein</fullName>
    </submittedName>
</protein>
<accession>H2A2I6</accession>
<dbReference type="Proteomes" id="UP000122533">
    <property type="component" value="Segment"/>
</dbReference>
<feature type="compositionally biased region" description="Acidic residues" evidence="1">
    <location>
        <begin position="109"/>
        <end position="121"/>
    </location>
</feature>
<sequence>MRLITKLCLLLGYLIQINNAEYQVHLTAKDPDVNSLEYTCTSSGSDGFENVQGFWKILCTGNKTEIILATFGGYSGGFQRKHPYVLSGSSTTTMDIHLPSRSANRDSESSEEDEEEEDEDDTTSKSGPSSTLKMKPLCDGIISCKLGYNSTDVTGRSSALPVLGPLITTHTRNRTRTGQTLGVQMSCRPQSMCDTYNVTWYHSSNTITTIGRATYWNGSYSDGCNTTWGSEKLKWDHDGSVQVNGSLWTDEFEYAYCVSCKVETCGAAVWSMVCDSGYTAYYSSGHRIQPSSWQQMLLVFLGVFLITR</sequence>